<organism evidence="1 2">
    <name type="scientific">Lichenibacterium minor</name>
    <dbReference type="NCBI Taxonomy" id="2316528"/>
    <lineage>
        <taxon>Bacteria</taxon>
        <taxon>Pseudomonadati</taxon>
        <taxon>Pseudomonadota</taxon>
        <taxon>Alphaproteobacteria</taxon>
        <taxon>Hyphomicrobiales</taxon>
        <taxon>Lichenihabitantaceae</taxon>
        <taxon>Lichenibacterium</taxon>
    </lineage>
</organism>
<gene>
    <name evidence="1" type="ORF">D3273_23805</name>
</gene>
<reference evidence="1 2" key="1">
    <citation type="submission" date="2018-12" db="EMBL/GenBank/DDBJ databases">
        <authorList>
            <person name="Grouzdev D.S."/>
            <person name="Krutkina M.S."/>
        </authorList>
    </citation>
    <scope>NUCLEOTIDE SEQUENCE [LARGE SCALE GENOMIC DNA]</scope>
    <source>
        <strain evidence="1 2">RmlP026</strain>
    </source>
</reference>
<dbReference type="AlphaFoldDB" id="A0A4Q2U3K9"/>
<protein>
    <submittedName>
        <fullName evidence="1">Uncharacterized protein</fullName>
    </submittedName>
</protein>
<dbReference type="Proteomes" id="UP000290759">
    <property type="component" value="Unassembled WGS sequence"/>
</dbReference>
<comment type="caution">
    <text evidence="1">The sequence shown here is derived from an EMBL/GenBank/DDBJ whole genome shotgun (WGS) entry which is preliminary data.</text>
</comment>
<evidence type="ECO:0000313" key="2">
    <source>
        <dbReference type="Proteomes" id="UP000290759"/>
    </source>
</evidence>
<name>A0A4Q2U3K9_9HYPH</name>
<evidence type="ECO:0000313" key="1">
    <source>
        <dbReference type="EMBL" id="RYC29467.1"/>
    </source>
</evidence>
<accession>A0A4Q2U3K9</accession>
<dbReference type="OrthoDB" id="8448278at2"/>
<dbReference type="EMBL" id="QYBB01000051">
    <property type="protein sequence ID" value="RYC29467.1"/>
    <property type="molecule type" value="Genomic_DNA"/>
</dbReference>
<reference evidence="1 2" key="2">
    <citation type="submission" date="2019-02" db="EMBL/GenBank/DDBJ databases">
        <title>'Lichenibacterium ramalinii' gen. nov. sp. nov., 'Lichenibacterium minor' gen. nov. sp. nov.</title>
        <authorList>
            <person name="Pankratov T."/>
        </authorList>
    </citation>
    <scope>NUCLEOTIDE SEQUENCE [LARGE SCALE GENOMIC DNA]</scope>
    <source>
        <strain evidence="1 2">RmlP026</strain>
    </source>
</reference>
<keyword evidence="2" id="KW-1185">Reference proteome</keyword>
<dbReference type="RefSeq" id="WP_129229435.1">
    <property type="nucleotide sequence ID" value="NZ_QYBB01000051.1"/>
</dbReference>
<sequence>MERLGDPWKGPRPTAAADRLWGDGFATDGLLAACSLTDWADCSPDEYAMVFPRLLSSGGPLADPLLRHLEACVAVRAWRLKRLDPEVPAVQMRSRTPEGVDPAALHRAWFADDRAVACLLRQLGLLRTSPERVASERRLLAFLDATLDLVQRGLDPVWSEDGEAWFAFGSGIHPAYLWPESAISPDRGCTAAWLGHLDRGRTALMPLAVAEYLTDAVLDPAGSRDGTLAAMMGPAEAPRLRHAAARRFAGGDPKVAFGRGRHRRLAAVGEVRPGTSVRKDALEHA</sequence>
<proteinExistence type="predicted"/>